<feature type="compositionally biased region" description="Basic and acidic residues" evidence="1">
    <location>
        <begin position="45"/>
        <end position="56"/>
    </location>
</feature>
<evidence type="ECO:0000256" key="1">
    <source>
        <dbReference type="SAM" id="MobiDB-lite"/>
    </source>
</evidence>
<feature type="region of interest" description="Disordered" evidence="1">
    <location>
        <begin position="45"/>
        <end position="87"/>
    </location>
</feature>
<comment type="caution">
    <text evidence="2">The sequence shown here is derived from an EMBL/GenBank/DDBJ whole genome shotgun (WGS) entry which is preliminary data.</text>
</comment>
<dbReference type="EMBL" id="SWAV01000004">
    <property type="protein sequence ID" value="TKA90962.1"/>
    <property type="molecule type" value="Genomic_DNA"/>
</dbReference>
<gene>
    <name evidence="2" type="ORF">FA869_13030</name>
</gene>
<accession>A0A4U0YGB6</accession>
<evidence type="ECO:0000313" key="2">
    <source>
        <dbReference type="EMBL" id="TKA90962.1"/>
    </source>
</evidence>
<sequence>MGTSCRYAISIISIQSAGATGGLALDDYCDQTLITAVGHGFRGENQKPEKNLKKDWLGGLTDPGAMPKMRATCSEQRNAEDAASSQG</sequence>
<dbReference type="AlphaFoldDB" id="A0A4U0YGB6"/>
<dbReference type="RefSeq" id="WP_136869732.1">
    <property type="nucleotide sequence ID" value="NZ_FOGN01000001.1"/>
</dbReference>
<name>A0A4U0YGB6_9GAMM</name>
<evidence type="ECO:0000313" key="3">
    <source>
        <dbReference type="Proteomes" id="UP000305198"/>
    </source>
</evidence>
<protein>
    <submittedName>
        <fullName evidence="2">Uncharacterized protein</fullName>
    </submittedName>
</protein>
<organism evidence="2 3">
    <name type="scientific">Halopseudomonas bauzanensis</name>
    <dbReference type="NCBI Taxonomy" id="653930"/>
    <lineage>
        <taxon>Bacteria</taxon>
        <taxon>Pseudomonadati</taxon>
        <taxon>Pseudomonadota</taxon>
        <taxon>Gammaproteobacteria</taxon>
        <taxon>Pseudomonadales</taxon>
        <taxon>Pseudomonadaceae</taxon>
        <taxon>Halopseudomonas</taxon>
    </lineage>
</organism>
<proteinExistence type="predicted"/>
<dbReference type="Proteomes" id="UP000305198">
    <property type="component" value="Unassembled WGS sequence"/>
</dbReference>
<reference evidence="2 3" key="1">
    <citation type="submission" date="2019-04" db="EMBL/GenBank/DDBJ databases">
        <title>Crypto-aerobic microbial life in anoxic (sulfidic) marine sediments.</title>
        <authorList>
            <person name="Bhattacharya S."/>
            <person name="Roy C."/>
            <person name="Mondal N."/>
            <person name="Sarkar J."/>
            <person name="Mandal S."/>
            <person name="Rameez M.J."/>
            <person name="Ghosh W."/>
        </authorList>
    </citation>
    <scope>NUCLEOTIDE SEQUENCE [LARGE SCALE GENOMIC DNA]</scope>
    <source>
        <strain evidence="2 3">SBBB</strain>
    </source>
</reference>